<dbReference type="InterPro" id="IPR004883">
    <property type="entry name" value="LOB"/>
</dbReference>
<evidence type="ECO:0000313" key="9">
    <source>
        <dbReference type="Proteomes" id="UP000886520"/>
    </source>
</evidence>
<evidence type="ECO:0000256" key="1">
    <source>
        <dbReference type="ARBA" id="ARBA00004123"/>
    </source>
</evidence>
<feature type="chain" id="PRO_5039401474" description="LOB domain-containing protein" evidence="6">
    <location>
        <begin position="32"/>
        <end position="339"/>
    </location>
</feature>
<sequence length="339" mass="36171">MIGAAPASLFATAHLLLSLLILPPSPHHIQAEGSPPRKERGARQIKLLLRLPHRKAWPTAPGQKRWAQTPRALTQKRKKSRTHKVVMMASSSGSPCAACKFLRRKCTTECVFAPYFPPDQPHKFANVHKIFGASNITKLLNELPPHQREDAVNSLAYEADARVKDPVYGCVGAISVLQRQIAQLQQELAMAHSDLARIGSGAGGALMAGPSGLHAGPSSALAAGMGLSLPPTMQPSTRDQILASRDHYFSAREQQTRLAREAQFLELQRDSQMTREQLIEQLTRAGGGSLEAGLAVFGMGGFMQHGGISGPGANYPRSTSDGGSGSSGGGASMNRLSPP</sequence>
<comment type="subcellular location">
    <subcellularLocation>
        <location evidence="1">Nucleus</location>
    </subcellularLocation>
</comment>
<protein>
    <recommendedName>
        <fullName evidence="7">LOB domain-containing protein</fullName>
    </recommendedName>
</protein>
<comment type="similarity">
    <text evidence="2">Belongs to the LOB domain-containing protein family.</text>
</comment>
<organism evidence="8 9">
    <name type="scientific">Adiantum capillus-veneris</name>
    <name type="common">Maidenhair fern</name>
    <dbReference type="NCBI Taxonomy" id="13818"/>
    <lineage>
        <taxon>Eukaryota</taxon>
        <taxon>Viridiplantae</taxon>
        <taxon>Streptophyta</taxon>
        <taxon>Embryophyta</taxon>
        <taxon>Tracheophyta</taxon>
        <taxon>Polypodiopsida</taxon>
        <taxon>Polypodiidae</taxon>
        <taxon>Polypodiales</taxon>
        <taxon>Pteridineae</taxon>
        <taxon>Pteridaceae</taxon>
        <taxon>Vittarioideae</taxon>
        <taxon>Adiantum</taxon>
    </lineage>
</organism>
<feature type="signal peptide" evidence="6">
    <location>
        <begin position="1"/>
        <end position="31"/>
    </location>
</feature>
<keyword evidence="3" id="KW-0217">Developmental protein</keyword>
<keyword evidence="6" id="KW-0732">Signal</keyword>
<reference evidence="8" key="1">
    <citation type="submission" date="2021-01" db="EMBL/GenBank/DDBJ databases">
        <title>Adiantum capillus-veneris genome.</title>
        <authorList>
            <person name="Fang Y."/>
            <person name="Liao Q."/>
        </authorList>
    </citation>
    <scope>NUCLEOTIDE SEQUENCE</scope>
    <source>
        <strain evidence="8">H3</strain>
        <tissue evidence="8">Leaf</tissue>
    </source>
</reference>
<evidence type="ECO:0000256" key="4">
    <source>
        <dbReference type="ARBA" id="ARBA00023242"/>
    </source>
</evidence>
<feature type="domain" description="LOB" evidence="7">
    <location>
        <begin position="94"/>
        <end position="195"/>
    </location>
</feature>
<dbReference type="PROSITE" id="PS50891">
    <property type="entry name" value="LOB"/>
    <property type="match status" value="1"/>
</dbReference>
<dbReference type="PANTHER" id="PTHR31301:SF83">
    <property type="entry name" value="PROTEIN ASYMMETRIC LEAVES 2"/>
    <property type="match status" value="1"/>
</dbReference>
<dbReference type="OrthoDB" id="2016447at2759"/>
<evidence type="ECO:0000256" key="6">
    <source>
        <dbReference type="SAM" id="SignalP"/>
    </source>
</evidence>
<feature type="region of interest" description="Disordered" evidence="5">
    <location>
        <begin position="310"/>
        <end position="339"/>
    </location>
</feature>
<keyword evidence="9" id="KW-1185">Reference proteome</keyword>
<evidence type="ECO:0000256" key="2">
    <source>
        <dbReference type="ARBA" id="ARBA00005474"/>
    </source>
</evidence>
<dbReference type="AlphaFoldDB" id="A0A9D4UGV1"/>
<dbReference type="GO" id="GO:0005634">
    <property type="term" value="C:nucleus"/>
    <property type="evidence" value="ECO:0007669"/>
    <property type="project" value="UniProtKB-SubCell"/>
</dbReference>
<evidence type="ECO:0000313" key="8">
    <source>
        <dbReference type="EMBL" id="KAI5067233.1"/>
    </source>
</evidence>
<dbReference type="PANTHER" id="PTHR31301">
    <property type="entry name" value="LOB DOMAIN-CONTAINING PROTEIN 4-RELATED"/>
    <property type="match status" value="1"/>
</dbReference>
<evidence type="ECO:0000256" key="5">
    <source>
        <dbReference type="SAM" id="MobiDB-lite"/>
    </source>
</evidence>
<comment type="caution">
    <text evidence="8">The sequence shown here is derived from an EMBL/GenBank/DDBJ whole genome shotgun (WGS) entry which is preliminary data.</text>
</comment>
<keyword evidence="4" id="KW-0539">Nucleus</keyword>
<dbReference type="Proteomes" id="UP000886520">
    <property type="component" value="Chromosome 17"/>
</dbReference>
<evidence type="ECO:0000259" key="7">
    <source>
        <dbReference type="PROSITE" id="PS50891"/>
    </source>
</evidence>
<evidence type="ECO:0000256" key="3">
    <source>
        <dbReference type="ARBA" id="ARBA00022473"/>
    </source>
</evidence>
<dbReference type="EMBL" id="JABFUD020000017">
    <property type="protein sequence ID" value="KAI5067233.1"/>
    <property type="molecule type" value="Genomic_DNA"/>
</dbReference>
<name>A0A9D4UGV1_ADICA</name>
<accession>A0A9D4UGV1</accession>
<feature type="compositionally biased region" description="Gly residues" evidence="5">
    <location>
        <begin position="322"/>
        <end position="331"/>
    </location>
</feature>
<dbReference type="Pfam" id="PF03195">
    <property type="entry name" value="LOB"/>
    <property type="match status" value="1"/>
</dbReference>
<proteinExistence type="inferred from homology"/>
<gene>
    <name evidence="8" type="ORF">GOP47_0017761</name>
</gene>